<dbReference type="Proteomes" id="UP001141629">
    <property type="component" value="Unassembled WGS sequence"/>
</dbReference>
<reference evidence="2" key="1">
    <citation type="submission" date="2020-07" db="EMBL/GenBank/DDBJ databases">
        <authorList>
            <person name="Pettersson B.M.F."/>
            <person name="Behra P.R.K."/>
            <person name="Ramesh M."/>
            <person name="Das S."/>
            <person name="Dasgupta S."/>
            <person name="Kirsebom L.A."/>
        </authorList>
    </citation>
    <scope>NUCLEOTIDE SEQUENCE</scope>
    <source>
        <strain evidence="2">DSM 44838</strain>
    </source>
</reference>
<reference evidence="2" key="2">
    <citation type="journal article" date="2022" name="BMC Genomics">
        <title>Comparative genome analysis of mycobacteria focusing on tRNA and non-coding RNA.</title>
        <authorList>
            <person name="Behra P.R.K."/>
            <person name="Pettersson B.M.F."/>
            <person name="Ramesh M."/>
            <person name="Das S."/>
            <person name="Dasgupta S."/>
            <person name="Kirsebom L.A."/>
        </authorList>
    </citation>
    <scope>NUCLEOTIDE SEQUENCE</scope>
    <source>
        <strain evidence="2">DSM 44838</strain>
    </source>
</reference>
<dbReference type="RefSeq" id="WP_263993790.1">
    <property type="nucleotide sequence ID" value="NZ_JACKVK010000001.1"/>
</dbReference>
<organism evidence="2 3">
    <name type="scientific">Mycobacterium yunnanensis</name>
    <dbReference type="NCBI Taxonomy" id="368477"/>
    <lineage>
        <taxon>Bacteria</taxon>
        <taxon>Bacillati</taxon>
        <taxon>Actinomycetota</taxon>
        <taxon>Actinomycetes</taxon>
        <taxon>Mycobacteriales</taxon>
        <taxon>Mycobacteriaceae</taxon>
        <taxon>Mycobacterium</taxon>
    </lineage>
</organism>
<keyword evidence="3" id="KW-1185">Reference proteome</keyword>
<accession>A0A9X3BRK9</accession>
<dbReference type="EMBL" id="JACKVK010000001">
    <property type="protein sequence ID" value="MCV7419060.1"/>
    <property type="molecule type" value="Genomic_DNA"/>
</dbReference>
<evidence type="ECO:0000313" key="3">
    <source>
        <dbReference type="Proteomes" id="UP001141629"/>
    </source>
</evidence>
<sequence length="125" mass="13404">MPSRSSRATSARREASPLQAVHSGYFALHGGTAATARIVDAPTRSGTRPTYPADVAQSRLFAALLLDELDELEGLVAAAERRRRRRSAAGSDDPTAASPALANLHEKIADVRRLLDALDARFPQD</sequence>
<dbReference type="AlphaFoldDB" id="A0A9X3BRK9"/>
<comment type="caution">
    <text evidence="2">The sequence shown here is derived from an EMBL/GenBank/DDBJ whole genome shotgun (WGS) entry which is preliminary data.</text>
</comment>
<evidence type="ECO:0000313" key="2">
    <source>
        <dbReference type="EMBL" id="MCV7419060.1"/>
    </source>
</evidence>
<gene>
    <name evidence="2" type="ORF">H7K45_00735</name>
</gene>
<feature type="region of interest" description="Disordered" evidence="1">
    <location>
        <begin position="80"/>
        <end position="102"/>
    </location>
</feature>
<protein>
    <submittedName>
        <fullName evidence="2">Uncharacterized protein</fullName>
    </submittedName>
</protein>
<evidence type="ECO:0000256" key="1">
    <source>
        <dbReference type="SAM" id="MobiDB-lite"/>
    </source>
</evidence>
<proteinExistence type="predicted"/>
<name>A0A9X3BRK9_9MYCO</name>